<dbReference type="EMBL" id="AL645882">
    <property type="protein sequence ID" value="CAB61856.1"/>
    <property type="molecule type" value="Genomic_DNA"/>
</dbReference>
<keyword evidence="3" id="KW-1185">Reference proteome</keyword>
<reference evidence="2 3" key="2">
    <citation type="journal article" date="2002" name="Nature">
        <title>Complete genome sequence of the model actinomycete Streptomyces coelicolor A3(2).</title>
        <authorList>
            <person name="Bentley S.D."/>
            <person name="Chater K.F."/>
            <person name="Cerdeno-Tarraga A.M."/>
            <person name="Challis G.L."/>
            <person name="Thomson N.R."/>
            <person name="James K.D."/>
            <person name="Harris D.E."/>
            <person name="Quail M.A."/>
            <person name="Kieser H."/>
            <person name="Harper D."/>
            <person name="Bateman A."/>
            <person name="Brown S."/>
            <person name="Chandra G."/>
            <person name="Chen C.W."/>
            <person name="Collins M."/>
            <person name="Cronin A."/>
            <person name="Fraser A."/>
            <person name="Goble A."/>
            <person name="Hidalgo J."/>
            <person name="Hornsby T."/>
            <person name="Howarth S."/>
            <person name="Huang C.H."/>
            <person name="Kieser T."/>
            <person name="Larke L."/>
            <person name="Murphy L."/>
            <person name="Oliver K."/>
            <person name="O'Neil S."/>
            <person name="Rabbinowitsch E."/>
            <person name="Rajandream M.A."/>
            <person name="Rutherford K."/>
            <person name="Rutter S."/>
            <person name="Seeger K."/>
            <person name="Saunders D."/>
            <person name="Sharp S."/>
            <person name="Squares R."/>
            <person name="Squares S."/>
            <person name="Taylor K."/>
            <person name="Warren T."/>
            <person name="Wietzorrek A."/>
            <person name="Woodward J."/>
            <person name="Barrell B.G."/>
            <person name="Parkhill J."/>
            <person name="Hopwood D.A."/>
        </authorList>
    </citation>
    <scope>NUCLEOTIDE SEQUENCE [LARGE SCALE GENOMIC DNA]</scope>
    <source>
        <strain evidence="3">ATCC BAA-471 / A3(2) / M145</strain>
    </source>
</reference>
<protein>
    <submittedName>
        <fullName evidence="2">Uncharacterized protein</fullName>
    </submittedName>
</protein>
<evidence type="ECO:0000313" key="2">
    <source>
        <dbReference type="EMBL" id="CAB61856.1"/>
    </source>
</evidence>
<dbReference type="AlphaFoldDB" id="Q9RKI4"/>
<dbReference type="EMBL" id="AL939116">
    <property type="protein sequence ID" value="CAB61856.1"/>
    <property type="molecule type" value="Genomic_DNA"/>
</dbReference>
<reference evidence="2 3" key="1">
    <citation type="journal article" date="1996" name="Mol. Microbiol.">
        <title>A set of ordered cosmids and a detailed genetic and physical map for the 8 Mb Streptomyces coelicolor A3(2) chromosome.</title>
        <authorList>
            <person name="Redenbach M."/>
            <person name="Kieser H.M."/>
            <person name="Denapaite D."/>
            <person name="Eichner A."/>
            <person name="Cullum J."/>
            <person name="Kinashi H."/>
            <person name="Hopwood D.A."/>
        </authorList>
    </citation>
    <scope>NUCLEOTIDE SEQUENCE [LARGE SCALE GENOMIC DNA]</scope>
    <source>
        <strain evidence="3">ATCC BAA-471 / A3(2) / M145</strain>
    </source>
</reference>
<name>Q9RKI4_STRCO</name>
<proteinExistence type="predicted"/>
<dbReference type="STRING" id="100226.gene:17761070"/>
<dbReference type="OrthoDB" id="9933209at2"/>
<evidence type="ECO:0000256" key="1">
    <source>
        <dbReference type="SAM" id="MobiDB-lite"/>
    </source>
</evidence>
<evidence type="ECO:0000313" key="3">
    <source>
        <dbReference type="Proteomes" id="UP000001973"/>
    </source>
</evidence>
<organism evidence="2 3">
    <name type="scientific">Streptomyces coelicolor (strain ATCC BAA-471 / A3(2) / M145)</name>
    <dbReference type="NCBI Taxonomy" id="100226"/>
    <lineage>
        <taxon>Bacteria</taxon>
        <taxon>Bacillati</taxon>
        <taxon>Actinomycetota</taxon>
        <taxon>Actinomycetes</taxon>
        <taxon>Kitasatosporales</taxon>
        <taxon>Streptomycetaceae</taxon>
        <taxon>Streptomyces</taxon>
        <taxon>Streptomyces albidoflavus group</taxon>
    </lineage>
</organism>
<dbReference type="PaxDb" id="100226-SCO3448"/>
<dbReference type="Proteomes" id="UP000001973">
    <property type="component" value="Chromosome"/>
</dbReference>
<dbReference type="HOGENOM" id="CLU_2304351_0_0_11"/>
<gene>
    <name evidence="2" type="ordered locus">SCO3448</name>
    <name evidence="2" type="ORF">SCE46.05c</name>
</gene>
<feature type="region of interest" description="Disordered" evidence="1">
    <location>
        <begin position="69"/>
        <end position="100"/>
    </location>
</feature>
<dbReference type="InParanoid" id="Q9RKI4"/>
<dbReference type="KEGG" id="sco:SCO3448"/>
<accession>Q9RKI4</accession>
<sequence length="100" mass="10792">MPVTVAVVAALAPVVRGHRSGRSPVLRAADEVPGAPMTAPAASRVVAVPRVARRRRRFRIRDASLDSAGRRLPPCTATCTFRDRRPTAEPARQAKAWSGR</sequence>